<dbReference type="Proteomes" id="UP001235939">
    <property type="component" value="Chromosome 17"/>
</dbReference>
<name>A0ABY6LCN4_9ARAC</name>
<dbReference type="PANTHER" id="PTHR47331">
    <property type="entry name" value="PHD-TYPE DOMAIN-CONTAINING PROTEIN"/>
    <property type="match status" value="1"/>
</dbReference>
<feature type="coiled-coil region" evidence="1">
    <location>
        <begin position="711"/>
        <end position="738"/>
    </location>
</feature>
<protein>
    <recommendedName>
        <fullName evidence="3">CCHC-type domain-containing protein</fullName>
    </recommendedName>
</protein>
<evidence type="ECO:0000313" key="5">
    <source>
        <dbReference type="Proteomes" id="UP001235939"/>
    </source>
</evidence>
<accession>A0ABY6LCN4</accession>
<evidence type="ECO:0000259" key="3">
    <source>
        <dbReference type="SMART" id="SM00343"/>
    </source>
</evidence>
<evidence type="ECO:0000313" key="4">
    <source>
        <dbReference type="EMBL" id="UYV78912.1"/>
    </source>
</evidence>
<feature type="region of interest" description="Disordered" evidence="2">
    <location>
        <begin position="607"/>
        <end position="628"/>
    </location>
</feature>
<dbReference type="EMBL" id="CP092879">
    <property type="protein sequence ID" value="UYV78912.1"/>
    <property type="molecule type" value="Genomic_DNA"/>
</dbReference>
<feature type="domain" description="CCHC-type" evidence="3">
    <location>
        <begin position="381"/>
        <end position="397"/>
    </location>
</feature>
<feature type="domain" description="CCHC-type" evidence="3">
    <location>
        <begin position="1022"/>
        <end position="1038"/>
    </location>
</feature>
<dbReference type="SMART" id="SM00343">
    <property type="entry name" value="ZnF_C2HC"/>
    <property type="match status" value="4"/>
</dbReference>
<evidence type="ECO:0000256" key="2">
    <source>
        <dbReference type="SAM" id="MobiDB-lite"/>
    </source>
</evidence>
<feature type="domain" description="CCHC-type" evidence="3">
    <location>
        <begin position="347"/>
        <end position="363"/>
    </location>
</feature>
<organism evidence="4 5">
    <name type="scientific">Cordylochernes scorpioides</name>
    <dbReference type="NCBI Taxonomy" id="51811"/>
    <lineage>
        <taxon>Eukaryota</taxon>
        <taxon>Metazoa</taxon>
        <taxon>Ecdysozoa</taxon>
        <taxon>Arthropoda</taxon>
        <taxon>Chelicerata</taxon>
        <taxon>Arachnida</taxon>
        <taxon>Pseudoscorpiones</taxon>
        <taxon>Cheliferoidea</taxon>
        <taxon>Chernetidae</taxon>
        <taxon>Cordylochernes</taxon>
    </lineage>
</organism>
<dbReference type="InterPro" id="IPR005312">
    <property type="entry name" value="DUF1759"/>
</dbReference>
<dbReference type="Pfam" id="PF03564">
    <property type="entry name" value="DUF1759"/>
    <property type="match status" value="2"/>
</dbReference>
<dbReference type="Gene3D" id="4.10.60.10">
    <property type="entry name" value="Zinc finger, CCHC-type"/>
    <property type="match status" value="2"/>
</dbReference>
<keyword evidence="5" id="KW-1185">Reference proteome</keyword>
<gene>
    <name evidence="4" type="ORF">LAZ67_17000242</name>
</gene>
<evidence type="ECO:0000256" key="1">
    <source>
        <dbReference type="SAM" id="Coils"/>
    </source>
</evidence>
<proteinExistence type="predicted"/>
<dbReference type="PANTHER" id="PTHR47331:SF1">
    <property type="entry name" value="GAG-LIKE PROTEIN"/>
    <property type="match status" value="1"/>
</dbReference>
<feature type="domain" description="CCHC-type" evidence="3">
    <location>
        <begin position="1056"/>
        <end position="1072"/>
    </location>
</feature>
<dbReference type="InterPro" id="IPR001878">
    <property type="entry name" value="Znf_CCHC"/>
</dbReference>
<feature type="coiled-coil region" evidence="1">
    <location>
        <begin position="36"/>
        <end position="63"/>
    </location>
</feature>
<feature type="non-terminal residue" evidence="4">
    <location>
        <position position="1"/>
    </location>
</feature>
<sequence>MENLKKMRSPLRGLMTKKVAEIKRIIEDDPLNRKEILALHEQLKDLKQRVKALNGKIETLLLEEEASEDLFSAELEGCDVYERMLTRMEVDVQDALDSIAMNQRERDGSTSALSEKRICKLPKLELLKFSGTLREWLPWWGQFERIHKDDTLNDVDKFHYLHQAVTKGSRAQKFLEGYTVTEANYSKAIEALQEKFGDKVLLTEMYVRQLLELIVEKASSQRRTLADLYDPLMASLRSLESLEVTTDQNAMFLYPMVESSLPDDVLQIWQRRPEAGYQSEDNTKDHNSSQRLNNLLKFIKEEIRGAERLEFVRAGFKRPEKMQEKQEIQRGTSPIEAHLLNQSNNESCAFCDMPNHTSRNCNRAKQMTLEQRRQKAAKAKVCFRCLGRRHMARDCRSRFKCFVCGSRHVELMCSRRREEVHEKKTEVKEDKLEAPLTSMADQTCSSEVLLMITSARVASPRGQRIVRILFDSGSQRSYIRRALIGQLNLGKIGQGQIQKALFGGGIIGVEKHGIYRIQLENIRKGNKIGIDVLEEKTICDRTTFIPMGSDYLGECLTGRTLKLKSGPTAIETIFGWILCGRPSYQGEGLVTTMITALLASGKNRGIDSGQGWKDQSGKDKNNAGYIDETDTKDLPLRSDLRRGYGPFNSLCSHKEGGEITQRLNKLVSPDLILEKMENLKKMRSPLRGLMTKKVAEIKRIIEDDPLNRKEILALHEQLKDLKQRVKALNGKIETLLLEEEASEDLFSAELEGCDVYERMLTRMEVDVQDALDSIAMNQQERDGSTSALSEKRICKLPKLELLKFSGTLRQWLPWWGQFERIHKDDTLNDVDKFHYLHQAVTKGSRAQKFLEGYTVTEANYAKAIEALQEKFCDKVSLTEMYVRQLLELIVEKASSQRRTLADLYDPLMASLRSLESLEVTTDQNAMFLYPMVESSLPDDVLQIWQRRPEAGYQSGDNTKDHNSSQRLNNLLKFIKEEIRGAERLEFVRAGFKRPEKMQEKQEIQRGTSPIEAHLLNQSNNESCAFCDMPNHTSRNCNRAKQMTLEQRRQKAAKAKVCFRCLGRRHMARDCRSRFKCFVCGSRHVELMCSRRREEVHEKKTEVKEDKLEAPLTSMADQTCSSEVLLMITSARVASPRGQRIVRILFDSGSQRSYIRRALIGQLNLGKIGQGQIQKALFGGGIIGVEKHGIYRIQLENIRKGNKIGIDVLEEKTICDRTTFIPMGQWVEELISHQ</sequence>
<reference evidence="4 5" key="1">
    <citation type="submission" date="2022-01" db="EMBL/GenBank/DDBJ databases">
        <title>A chromosomal length assembly of Cordylochernes scorpioides.</title>
        <authorList>
            <person name="Zeh D."/>
            <person name="Zeh J."/>
        </authorList>
    </citation>
    <scope>NUCLEOTIDE SEQUENCE [LARGE SCALE GENOMIC DNA]</scope>
    <source>
        <strain evidence="4">IN4F17</strain>
        <tissue evidence="4">Whole Body</tissue>
    </source>
</reference>
<keyword evidence="1" id="KW-0175">Coiled coil</keyword>